<keyword evidence="11 15" id="KW-0067">ATP-binding</keyword>
<comment type="catalytic activity">
    <reaction evidence="14 15">
        <text>FMN + ATP + H(+) = FAD + diphosphate</text>
        <dbReference type="Rhea" id="RHEA:17237"/>
        <dbReference type="ChEBI" id="CHEBI:15378"/>
        <dbReference type="ChEBI" id="CHEBI:30616"/>
        <dbReference type="ChEBI" id="CHEBI:33019"/>
        <dbReference type="ChEBI" id="CHEBI:57692"/>
        <dbReference type="ChEBI" id="CHEBI:58210"/>
        <dbReference type="EC" id="2.7.7.2"/>
    </reaction>
</comment>
<evidence type="ECO:0000256" key="4">
    <source>
        <dbReference type="ARBA" id="ARBA00022630"/>
    </source>
</evidence>
<keyword evidence="8 15" id="KW-0547">Nucleotide-binding</keyword>
<dbReference type="RefSeq" id="WP_038048742.1">
    <property type="nucleotide sequence ID" value="NZ_JMFG01000016.1"/>
</dbReference>
<reference evidence="17 18" key="1">
    <citation type="submission" date="2014-04" db="EMBL/GenBank/DDBJ databases">
        <title>The Genome Sequence of Thermoanaerobaculum aquaticum MP-01, The First Cultivated Group 23 Acidobacterium.</title>
        <authorList>
            <person name="Stamps B.W."/>
            <person name="Losey N.A."/>
            <person name="Lawson P.A."/>
            <person name="Stevenson B.S."/>
        </authorList>
    </citation>
    <scope>NUCLEOTIDE SEQUENCE [LARGE SCALE GENOMIC DNA]</scope>
    <source>
        <strain evidence="17 18">MP-01</strain>
    </source>
</reference>
<dbReference type="InterPro" id="IPR023468">
    <property type="entry name" value="Riboflavin_kinase"/>
</dbReference>
<dbReference type="InterPro" id="IPR015865">
    <property type="entry name" value="Riboflavin_kinase_bac/euk"/>
</dbReference>
<evidence type="ECO:0000256" key="15">
    <source>
        <dbReference type="PIRNR" id="PIRNR004491"/>
    </source>
</evidence>
<dbReference type="SUPFAM" id="SSF82114">
    <property type="entry name" value="Riboflavin kinase-like"/>
    <property type="match status" value="1"/>
</dbReference>
<evidence type="ECO:0000256" key="7">
    <source>
        <dbReference type="ARBA" id="ARBA00022695"/>
    </source>
</evidence>
<evidence type="ECO:0000313" key="18">
    <source>
        <dbReference type="Proteomes" id="UP000027284"/>
    </source>
</evidence>
<name>A0A062Y0A2_9BACT</name>
<comment type="function">
    <text evidence="1">Catalyzes the phosphorylation of riboflavin to FMN followed by the adenylation of FMN to FAD.</text>
</comment>
<dbReference type="GO" id="GO:0009231">
    <property type="term" value="P:riboflavin biosynthetic process"/>
    <property type="evidence" value="ECO:0007669"/>
    <property type="project" value="InterPro"/>
</dbReference>
<keyword evidence="10 15" id="KW-0274">FAD</keyword>
<dbReference type="GO" id="GO:0006747">
    <property type="term" value="P:FAD biosynthetic process"/>
    <property type="evidence" value="ECO:0007669"/>
    <property type="project" value="UniProtKB-UniRule"/>
</dbReference>
<dbReference type="GO" id="GO:0008531">
    <property type="term" value="F:riboflavin kinase activity"/>
    <property type="evidence" value="ECO:0007669"/>
    <property type="project" value="UniProtKB-UniRule"/>
</dbReference>
<keyword evidence="6 15" id="KW-0808">Transferase</keyword>
<keyword evidence="4 15" id="KW-0285">Flavoprotein</keyword>
<dbReference type="GO" id="GO:0003919">
    <property type="term" value="F:FMN adenylyltransferase activity"/>
    <property type="evidence" value="ECO:0007669"/>
    <property type="project" value="UniProtKB-UniRule"/>
</dbReference>
<dbReference type="EMBL" id="JMFG01000016">
    <property type="protein sequence ID" value="KDA53796.1"/>
    <property type="molecule type" value="Genomic_DNA"/>
</dbReference>
<evidence type="ECO:0000256" key="14">
    <source>
        <dbReference type="ARBA" id="ARBA00049494"/>
    </source>
</evidence>
<evidence type="ECO:0000256" key="3">
    <source>
        <dbReference type="ARBA" id="ARBA00005201"/>
    </source>
</evidence>
<dbReference type="CDD" id="cd02064">
    <property type="entry name" value="FAD_synthetase_N"/>
    <property type="match status" value="1"/>
</dbReference>
<dbReference type="OrthoDB" id="9803667at2"/>
<protein>
    <recommendedName>
        <fullName evidence="15">Riboflavin biosynthesis protein</fullName>
    </recommendedName>
    <domain>
        <recommendedName>
            <fullName evidence="15">Riboflavin kinase</fullName>
            <ecNumber evidence="15">2.7.1.26</ecNumber>
        </recommendedName>
        <alternativeName>
            <fullName evidence="15">Flavokinase</fullName>
        </alternativeName>
    </domain>
    <domain>
        <recommendedName>
            <fullName evidence="15">FMN adenylyltransferase</fullName>
            <ecNumber evidence="15">2.7.7.2</ecNumber>
        </recommendedName>
        <alternativeName>
            <fullName evidence="15">FAD pyrophosphorylase</fullName>
        </alternativeName>
        <alternativeName>
            <fullName evidence="15">FAD synthase</fullName>
        </alternativeName>
    </domain>
</protein>
<evidence type="ECO:0000256" key="11">
    <source>
        <dbReference type="ARBA" id="ARBA00022840"/>
    </source>
</evidence>
<evidence type="ECO:0000256" key="5">
    <source>
        <dbReference type="ARBA" id="ARBA00022643"/>
    </source>
</evidence>
<evidence type="ECO:0000256" key="2">
    <source>
        <dbReference type="ARBA" id="ARBA00004726"/>
    </source>
</evidence>
<dbReference type="GO" id="GO:0005524">
    <property type="term" value="F:ATP binding"/>
    <property type="evidence" value="ECO:0007669"/>
    <property type="project" value="UniProtKB-UniRule"/>
</dbReference>
<dbReference type="STRING" id="1312852.EG19_02165"/>
<dbReference type="PIRSF" id="PIRSF004491">
    <property type="entry name" value="FAD_Synth"/>
    <property type="match status" value="1"/>
</dbReference>
<dbReference type="InterPro" id="IPR015864">
    <property type="entry name" value="FAD_synthase"/>
</dbReference>
<evidence type="ECO:0000256" key="13">
    <source>
        <dbReference type="ARBA" id="ARBA00047880"/>
    </source>
</evidence>
<dbReference type="Pfam" id="PF01687">
    <property type="entry name" value="Flavokinase"/>
    <property type="match status" value="1"/>
</dbReference>
<dbReference type="NCBIfam" id="NF004160">
    <property type="entry name" value="PRK05627.1-3"/>
    <property type="match status" value="1"/>
</dbReference>
<dbReference type="SMART" id="SM00904">
    <property type="entry name" value="Flavokinase"/>
    <property type="match status" value="1"/>
</dbReference>
<dbReference type="Gene3D" id="3.40.50.620">
    <property type="entry name" value="HUPs"/>
    <property type="match status" value="1"/>
</dbReference>
<dbReference type="Gene3D" id="2.40.30.30">
    <property type="entry name" value="Riboflavin kinase-like"/>
    <property type="match status" value="1"/>
</dbReference>
<evidence type="ECO:0000256" key="6">
    <source>
        <dbReference type="ARBA" id="ARBA00022679"/>
    </source>
</evidence>
<dbReference type="NCBIfam" id="NF004162">
    <property type="entry name" value="PRK05627.1-5"/>
    <property type="match status" value="1"/>
</dbReference>
<keyword evidence="5 15" id="KW-0288">FMN</keyword>
<proteinExistence type="inferred from homology"/>
<comment type="similarity">
    <text evidence="15">Belongs to the ribF family.</text>
</comment>
<dbReference type="InterPro" id="IPR014729">
    <property type="entry name" value="Rossmann-like_a/b/a_fold"/>
</dbReference>
<feature type="domain" description="Riboflavin kinase" evidence="16">
    <location>
        <begin position="183"/>
        <end position="309"/>
    </location>
</feature>
<comment type="pathway">
    <text evidence="2 15">Cofactor biosynthesis; FAD biosynthesis; FAD from FMN: step 1/1.</text>
</comment>
<keyword evidence="12" id="KW-0511">Multifunctional enzyme</keyword>
<evidence type="ECO:0000256" key="12">
    <source>
        <dbReference type="ARBA" id="ARBA00023268"/>
    </source>
</evidence>
<dbReference type="InterPro" id="IPR023465">
    <property type="entry name" value="Riboflavin_kinase_dom_sf"/>
</dbReference>
<organism evidence="17 18">
    <name type="scientific">Thermoanaerobaculum aquaticum</name>
    <dbReference type="NCBI Taxonomy" id="1312852"/>
    <lineage>
        <taxon>Bacteria</taxon>
        <taxon>Pseudomonadati</taxon>
        <taxon>Acidobacteriota</taxon>
        <taxon>Thermoanaerobaculia</taxon>
        <taxon>Thermoanaerobaculales</taxon>
        <taxon>Thermoanaerobaculaceae</taxon>
        <taxon>Thermoanaerobaculum</taxon>
    </lineage>
</organism>
<dbReference type="InterPro" id="IPR002606">
    <property type="entry name" value="Riboflavin_kinase_bac"/>
</dbReference>
<accession>A0A062Y0A2</accession>
<evidence type="ECO:0000256" key="9">
    <source>
        <dbReference type="ARBA" id="ARBA00022777"/>
    </source>
</evidence>
<dbReference type="UniPathway" id="UPA00277">
    <property type="reaction ID" value="UER00407"/>
</dbReference>
<dbReference type="FunFam" id="3.40.50.620:FF:000021">
    <property type="entry name" value="Riboflavin biosynthesis protein"/>
    <property type="match status" value="1"/>
</dbReference>
<dbReference type="GO" id="GO:0009398">
    <property type="term" value="P:FMN biosynthetic process"/>
    <property type="evidence" value="ECO:0007669"/>
    <property type="project" value="UniProtKB-UniRule"/>
</dbReference>
<gene>
    <name evidence="17" type="ORF">EG19_02165</name>
</gene>
<keyword evidence="9 15" id="KW-0418">Kinase</keyword>
<dbReference type="PANTHER" id="PTHR22749">
    <property type="entry name" value="RIBOFLAVIN KINASE/FMN ADENYLYLTRANSFERASE"/>
    <property type="match status" value="1"/>
</dbReference>
<evidence type="ECO:0000313" key="17">
    <source>
        <dbReference type="EMBL" id="KDA53796.1"/>
    </source>
</evidence>
<keyword evidence="7 15" id="KW-0548">Nucleotidyltransferase</keyword>
<dbReference type="SUPFAM" id="SSF52374">
    <property type="entry name" value="Nucleotidylyl transferase"/>
    <property type="match status" value="1"/>
</dbReference>
<sequence>MEVIRDPSPWTELPQGGVVSIGNFDGVHRGHQLLLTTAVARARQLGVPALGVTFWPHPEKVLRPDSGMKLLTTREQKLQLLAQTGLDVLVELTFTREFAATSADRFARGFLYDRLHPREVHLGFNFRFGQGREGDVAFLQAVGGELGFSVVGMPPVEDAKGPISSSRVRRVVAEGAVEEARELLGRYHFVDGKVSVGKRLGRRLGFPTLNLEPENELLPGKGVYVTATYIASFSRLFPGVTNVGVRPTLYENHRLMVETHLLDFTADVYREPVRLYFLKRLRDEQRFPDVLALTAQVRADIEQARAFFASGFAKELCLLP</sequence>
<dbReference type="UniPathway" id="UPA00276">
    <property type="reaction ID" value="UER00406"/>
</dbReference>
<evidence type="ECO:0000256" key="8">
    <source>
        <dbReference type="ARBA" id="ARBA00022741"/>
    </source>
</evidence>
<dbReference type="AlphaFoldDB" id="A0A062Y0A2"/>
<evidence type="ECO:0000259" key="16">
    <source>
        <dbReference type="SMART" id="SM00904"/>
    </source>
</evidence>
<dbReference type="Proteomes" id="UP000027284">
    <property type="component" value="Unassembled WGS sequence"/>
</dbReference>
<evidence type="ECO:0000256" key="10">
    <source>
        <dbReference type="ARBA" id="ARBA00022827"/>
    </source>
</evidence>
<evidence type="ECO:0000256" key="1">
    <source>
        <dbReference type="ARBA" id="ARBA00002121"/>
    </source>
</evidence>
<dbReference type="PANTHER" id="PTHR22749:SF6">
    <property type="entry name" value="RIBOFLAVIN KINASE"/>
    <property type="match status" value="1"/>
</dbReference>
<comment type="caution">
    <text evidence="17">The sequence shown here is derived from an EMBL/GenBank/DDBJ whole genome shotgun (WGS) entry which is preliminary data.</text>
</comment>
<keyword evidence="18" id="KW-1185">Reference proteome</keyword>
<dbReference type="NCBIfam" id="TIGR00083">
    <property type="entry name" value="ribF"/>
    <property type="match status" value="1"/>
</dbReference>
<comment type="catalytic activity">
    <reaction evidence="13 15">
        <text>riboflavin + ATP = FMN + ADP + H(+)</text>
        <dbReference type="Rhea" id="RHEA:14357"/>
        <dbReference type="ChEBI" id="CHEBI:15378"/>
        <dbReference type="ChEBI" id="CHEBI:30616"/>
        <dbReference type="ChEBI" id="CHEBI:57986"/>
        <dbReference type="ChEBI" id="CHEBI:58210"/>
        <dbReference type="ChEBI" id="CHEBI:456216"/>
        <dbReference type="EC" id="2.7.1.26"/>
    </reaction>
</comment>
<dbReference type="EC" id="2.7.1.26" evidence="15"/>
<dbReference type="Pfam" id="PF06574">
    <property type="entry name" value="FAD_syn"/>
    <property type="match status" value="1"/>
</dbReference>
<comment type="pathway">
    <text evidence="3 15">Cofactor biosynthesis; FMN biosynthesis; FMN from riboflavin (ATP route): step 1/1.</text>
</comment>
<dbReference type="EC" id="2.7.7.2" evidence="15"/>